<protein>
    <recommendedName>
        <fullName evidence="9">Alpha-D-phosphohexomutase alpha/beta/alpha domain-containing protein</fullName>
    </recommendedName>
</protein>
<evidence type="ECO:0000259" key="7">
    <source>
        <dbReference type="Pfam" id="PF02880"/>
    </source>
</evidence>
<dbReference type="AlphaFoldDB" id="X1MX37"/>
<comment type="caution">
    <text evidence="8">The sequence shown here is derived from an EMBL/GenBank/DDBJ whole genome shotgun (WGS) entry which is preliminary data.</text>
</comment>
<reference evidence="8" key="1">
    <citation type="journal article" date="2014" name="Front. Microbiol.">
        <title>High frequency of phylogenetically diverse reductive dehalogenase-homologous genes in deep subseafloor sedimentary metagenomes.</title>
        <authorList>
            <person name="Kawai M."/>
            <person name="Futagami T."/>
            <person name="Toyoda A."/>
            <person name="Takaki Y."/>
            <person name="Nishi S."/>
            <person name="Hori S."/>
            <person name="Arai W."/>
            <person name="Tsubouchi T."/>
            <person name="Morono Y."/>
            <person name="Uchiyama I."/>
            <person name="Ito T."/>
            <person name="Fujiyama A."/>
            <person name="Inagaki F."/>
            <person name="Takami H."/>
        </authorList>
    </citation>
    <scope>NUCLEOTIDE SEQUENCE</scope>
    <source>
        <strain evidence="8">Expedition CK06-06</strain>
    </source>
</reference>
<dbReference type="GO" id="GO:0046872">
    <property type="term" value="F:metal ion binding"/>
    <property type="evidence" value="ECO:0007669"/>
    <property type="project" value="UniProtKB-KW"/>
</dbReference>
<organism evidence="8">
    <name type="scientific">marine sediment metagenome</name>
    <dbReference type="NCBI Taxonomy" id="412755"/>
    <lineage>
        <taxon>unclassified sequences</taxon>
        <taxon>metagenomes</taxon>
        <taxon>ecological metagenomes</taxon>
    </lineage>
</organism>
<evidence type="ECO:0000313" key="8">
    <source>
        <dbReference type="EMBL" id="GAI19250.1"/>
    </source>
</evidence>
<dbReference type="GO" id="GO:0005975">
    <property type="term" value="P:carbohydrate metabolic process"/>
    <property type="evidence" value="ECO:0007669"/>
    <property type="project" value="InterPro"/>
</dbReference>
<dbReference type="PRINTS" id="PR00509">
    <property type="entry name" value="PGMPMM"/>
</dbReference>
<feature type="domain" description="Alpha-D-phosphohexomutase alpha/beta/alpha" evidence="7">
    <location>
        <begin position="133"/>
        <end position="240"/>
    </location>
</feature>
<feature type="non-terminal residue" evidence="8">
    <location>
        <position position="1"/>
    </location>
</feature>
<keyword evidence="4" id="KW-0460">Magnesium</keyword>
<dbReference type="Gene3D" id="3.40.120.10">
    <property type="entry name" value="Alpha-D-Glucose-1,6-Bisphosphate, subunit A, domain 3"/>
    <property type="match status" value="2"/>
</dbReference>
<feature type="domain" description="Alpha-D-phosphohexomutase alpha/beta/alpha" evidence="6">
    <location>
        <begin position="26"/>
        <end position="126"/>
    </location>
</feature>
<evidence type="ECO:0000259" key="6">
    <source>
        <dbReference type="Pfam" id="PF02879"/>
    </source>
</evidence>
<keyword evidence="3" id="KW-0479">Metal-binding</keyword>
<dbReference type="PANTHER" id="PTHR43771:SF1">
    <property type="entry name" value="PHOSPHOMANNOMUTASE"/>
    <property type="match status" value="1"/>
</dbReference>
<proteinExistence type="predicted"/>
<evidence type="ECO:0000256" key="2">
    <source>
        <dbReference type="ARBA" id="ARBA00022553"/>
    </source>
</evidence>
<dbReference type="Pfam" id="PF02879">
    <property type="entry name" value="PGM_PMM_II"/>
    <property type="match status" value="1"/>
</dbReference>
<dbReference type="EMBL" id="BARV01018351">
    <property type="protein sequence ID" value="GAI19250.1"/>
    <property type="molecule type" value="Genomic_DNA"/>
</dbReference>
<evidence type="ECO:0008006" key="9">
    <source>
        <dbReference type="Google" id="ProtNLM"/>
    </source>
</evidence>
<feature type="non-terminal residue" evidence="8">
    <location>
        <position position="280"/>
    </location>
</feature>
<dbReference type="InterPro" id="IPR005841">
    <property type="entry name" value="Alpha-D-phosphohexomutase_SF"/>
</dbReference>
<dbReference type="PANTHER" id="PTHR43771">
    <property type="entry name" value="PHOSPHOMANNOMUTASE"/>
    <property type="match status" value="1"/>
</dbReference>
<accession>X1MX37</accession>
<evidence type="ECO:0000256" key="5">
    <source>
        <dbReference type="ARBA" id="ARBA00023235"/>
    </source>
</evidence>
<evidence type="ECO:0000256" key="4">
    <source>
        <dbReference type="ARBA" id="ARBA00022842"/>
    </source>
</evidence>
<dbReference type="InterPro" id="IPR005845">
    <property type="entry name" value="A-D-PHexomutase_a/b/a-II"/>
</dbReference>
<evidence type="ECO:0000256" key="1">
    <source>
        <dbReference type="ARBA" id="ARBA00001946"/>
    </source>
</evidence>
<evidence type="ECO:0000256" key="3">
    <source>
        <dbReference type="ARBA" id="ARBA00022723"/>
    </source>
</evidence>
<gene>
    <name evidence="8" type="ORF">S06H3_31055</name>
</gene>
<dbReference type="InterPro" id="IPR016055">
    <property type="entry name" value="A-D-PHexomutase_a/b/a-I/II/III"/>
</dbReference>
<dbReference type="SUPFAM" id="SSF53738">
    <property type="entry name" value="Phosphoglucomutase, first 3 domains"/>
    <property type="match status" value="2"/>
</dbReference>
<dbReference type="InterPro" id="IPR005846">
    <property type="entry name" value="A-D-PHexomutase_a/b/a-III"/>
</dbReference>
<dbReference type="Pfam" id="PF02880">
    <property type="entry name" value="PGM_PMM_III"/>
    <property type="match status" value="1"/>
</dbReference>
<name>X1MX37_9ZZZZ</name>
<keyword evidence="5" id="KW-0413">Isomerase</keyword>
<dbReference type="GO" id="GO:0016868">
    <property type="term" value="F:intramolecular phosphotransferase activity"/>
    <property type="evidence" value="ECO:0007669"/>
    <property type="project" value="InterPro"/>
</dbReference>
<sequence length="280" mass="30636">SGIVKHMPLDQALKEGIVARFDPSLPYIHHIGELVDLERLRQSGLKVIVDSMYGAGIGYFRSILSGGATEVTEIHGERNPLFPGLQPEPIASNLIELSAKVKEEGASVGLATDGDADRIGIIDEQGEFLTPLQVFALLALYLLEVCDQRGAIIKTITSTSMLYRLGELYGVPVHETPVGFKYVAPKMLAEGALIGGEESGGFAFRSHIPDRDGILSGLLFLDLMVREQKSPSQLIDYLFSKVGPHYYERIDIEFPAGEREAITQRLSMSKPSHIENTTVT</sequence>
<comment type="cofactor">
    <cofactor evidence="1">
        <name>Mg(2+)</name>
        <dbReference type="ChEBI" id="CHEBI:18420"/>
    </cofactor>
</comment>
<keyword evidence="2" id="KW-0597">Phosphoprotein</keyword>